<evidence type="ECO:0000256" key="1">
    <source>
        <dbReference type="SAM" id="MobiDB-lite"/>
    </source>
</evidence>
<dbReference type="InterPro" id="IPR021823">
    <property type="entry name" value="DUF3408"/>
</dbReference>
<dbReference type="Pfam" id="PF11888">
    <property type="entry name" value="DUF3408"/>
    <property type="match status" value="1"/>
</dbReference>
<comment type="caution">
    <text evidence="2">The sequence shown here is derived from an EMBL/GenBank/DDBJ whole genome shotgun (WGS) entry which is preliminary data.</text>
</comment>
<name>A0A5C6L335_9BACT</name>
<dbReference type="GeneID" id="5304687"/>
<gene>
    <name evidence="2" type="ORF">FSA04_12750</name>
</gene>
<dbReference type="RefSeq" id="WP_012055855.1">
    <property type="nucleotide sequence ID" value="NZ_VOIF01000014.1"/>
</dbReference>
<reference evidence="2 3" key="1">
    <citation type="submission" date="2019-07" db="EMBL/GenBank/DDBJ databases">
        <title>Genome sequencing of Bacteroides dorei iSURF_12.</title>
        <authorList>
            <person name="Sevigny J.L."/>
            <person name="Ruoff K.L."/>
            <person name="Price C.E."/>
            <person name="Valls R.A."/>
            <person name="O'Toole G.A."/>
        </authorList>
    </citation>
    <scope>NUCLEOTIDE SEQUENCE [LARGE SCALE GENOMIC DNA]</scope>
    <source>
        <strain evidence="2 3">ANK132K_1B</strain>
    </source>
</reference>
<proteinExistence type="predicted"/>
<dbReference type="AlphaFoldDB" id="A0A5C6L335"/>
<accession>A0A5C6L335</accession>
<protein>
    <submittedName>
        <fullName evidence="2">DUF3408 domain-containing protein</fullName>
    </submittedName>
</protein>
<sequence length="163" mass="18889">MARTKDVVLAPEQKELMEKEYLDFVKPSTYGNKANPSSCNSLYDDYDDVENPELRAIVEKVAATTPYREETSTNEAQSPPNPQKRISGKQRKATLEEYQQTFLQVPRIDDRKPVFVSSDVRDRLDRVVRILGGRRMSVSGIIENIVRHHLSLYEEDFEAWRKL</sequence>
<feature type="region of interest" description="Disordered" evidence="1">
    <location>
        <begin position="61"/>
        <end position="90"/>
    </location>
</feature>
<organism evidence="2 3">
    <name type="scientific">Phocaeicola dorei</name>
    <dbReference type="NCBI Taxonomy" id="357276"/>
    <lineage>
        <taxon>Bacteria</taxon>
        <taxon>Pseudomonadati</taxon>
        <taxon>Bacteroidota</taxon>
        <taxon>Bacteroidia</taxon>
        <taxon>Bacteroidales</taxon>
        <taxon>Bacteroidaceae</taxon>
        <taxon>Phocaeicola</taxon>
    </lineage>
</organism>
<evidence type="ECO:0000313" key="2">
    <source>
        <dbReference type="EMBL" id="TWV70760.1"/>
    </source>
</evidence>
<dbReference type="EMBL" id="VOIF01000014">
    <property type="protein sequence ID" value="TWV70760.1"/>
    <property type="molecule type" value="Genomic_DNA"/>
</dbReference>
<dbReference type="Proteomes" id="UP000315833">
    <property type="component" value="Unassembled WGS sequence"/>
</dbReference>
<evidence type="ECO:0000313" key="3">
    <source>
        <dbReference type="Proteomes" id="UP000315833"/>
    </source>
</evidence>